<keyword evidence="1" id="KW-0732">Signal</keyword>
<evidence type="ECO:0000313" key="3">
    <source>
        <dbReference type="Proteomes" id="UP000315750"/>
    </source>
</evidence>
<sequence length="143" mass="16024" precursor="true">MRSLQQMALAAVVAAVAWQSLPTQTADAEYGWNGRRPISYQYSKDLFYNQYVAPGPGGVPAEMYVSPLPVPVNVGHTYGTYQPFYPNEYLYGHQRSYYNYHQGSGWTRTTARYGTKHGWWIPGVLEGGGHVRDAASWLEGCLP</sequence>
<keyword evidence="3" id="KW-1185">Reference proteome</keyword>
<dbReference type="AlphaFoldDB" id="A0A518AIH7"/>
<dbReference type="RefSeq" id="WP_145245480.1">
    <property type="nucleotide sequence ID" value="NZ_CP036278.1"/>
</dbReference>
<dbReference type="KEGG" id="amuc:Pan181_06920"/>
<name>A0A518AIH7_9BACT</name>
<evidence type="ECO:0000313" key="2">
    <source>
        <dbReference type="EMBL" id="QDU54510.1"/>
    </source>
</evidence>
<dbReference type="EMBL" id="CP036278">
    <property type="protein sequence ID" value="QDU54510.1"/>
    <property type="molecule type" value="Genomic_DNA"/>
</dbReference>
<evidence type="ECO:0000256" key="1">
    <source>
        <dbReference type="SAM" id="SignalP"/>
    </source>
</evidence>
<protein>
    <submittedName>
        <fullName evidence="2">Uncharacterized protein</fullName>
    </submittedName>
</protein>
<proteinExistence type="predicted"/>
<gene>
    <name evidence="2" type="ORF">Pan181_06920</name>
</gene>
<organism evidence="2 3">
    <name type="scientific">Aeoliella mucimassa</name>
    <dbReference type="NCBI Taxonomy" id="2527972"/>
    <lineage>
        <taxon>Bacteria</taxon>
        <taxon>Pseudomonadati</taxon>
        <taxon>Planctomycetota</taxon>
        <taxon>Planctomycetia</taxon>
        <taxon>Pirellulales</taxon>
        <taxon>Lacipirellulaceae</taxon>
        <taxon>Aeoliella</taxon>
    </lineage>
</organism>
<feature type="signal peptide" evidence="1">
    <location>
        <begin position="1"/>
        <end position="25"/>
    </location>
</feature>
<dbReference type="Proteomes" id="UP000315750">
    <property type="component" value="Chromosome"/>
</dbReference>
<reference evidence="2 3" key="1">
    <citation type="submission" date="2019-02" db="EMBL/GenBank/DDBJ databases">
        <title>Deep-cultivation of Planctomycetes and their phenomic and genomic characterization uncovers novel biology.</title>
        <authorList>
            <person name="Wiegand S."/>
            <person name="Jogler M."/>
            <person name="Boedeker C."/>
            <person name="Pinto D."/>
            <person name="Vollmers J."/>
            <person name="Rivas-Marin E."/>
            <person name="Kohn T."/>
            <person name="Peeters S.H."/>
            <person name="Heuer A."/>
            <person name="Rast P."/>
            <person name="Oberbeckmann S."/>
            <person name="Bunk B."/>
            <person name="Jeske O."/>
            <person name="Meyerdierks A."/>
            <person name="Storesund J.E."/>
            <person name="Kallscheuer N."/>
            <person name="Luecker S."/>
            <person name="Lage O.M."/>
            <person name="Pohl T."/>
            <person name="Merkel B.J."/>
            <person name="Hornburger P."/>
            <person name="Mueller R.-W."/>
            <person name="Bruemmer F."/>
            <person name="Labrenz M."/>
            <person name="Spormann A.M."/>
            <person name="Op den Camp H."/>
            <person name="Overmann J."/>
            <person name="Amann R."/>
            <person name="Jetten M.S.M."/>
            <person name="Mascher T."/>
            <person name="Medema M.H."/>
            <person name="Devos D.P."/>
            <person name="Kaster A.-K."/>
            <person name="Ovreas L."/>
            <person name="Rohde M."/>
            <person name="Galperin M.Y."/>
            <person name="Jogler C."/>
        </authorList>
    </citation>
    <scope>NUCLEOTIDE SEQUENCE [LARGE SCALE GENOMIC DNA]</scope>
    <source>
        <strain evidence="2 3">Pan181</strain>
    </source>
</reference>
<feature type="chain" id="PRO_5022086027" evidence="1">
    <location>
        <begin position="26"/>
        <end position="143"/>
    </location>
</feature>
<accession>A0A518AIH7</accession>
<dbReference type="OrthoDB" id="282809at2"/>